<gene>
    <name evidence="2" type="ORF">KQX54_004094</name>
</gene>
<name>A0AAV7ILC7_COTGL</name>
<evidence type="ECO:0000313" key="3">
    <source>
        <dbReference type="Proteomes" id="UP000826195"/>
    </source>
</evidence>
<reference evidence="2 3" key="1">
    <citation type="journal article" date="2021" name="J. Hered.">
        <title>A chromosome-level genome assembly of the parasitoid wasp, Cotesia glomerata (Hymenoptera: Braconidae).</title>
        <authorList>
            <person name="Pinto B.J."/>
            <person name="Weis J.J."/>
            <person name="Gamble T."/>
            <person name="Ode P.J."/>
            <person name="Paul R."/>
            <person name="Zaspel J.M."/>
        </authorList>
    </citation>
    <scope>NUCLEOTIDE SEQUENCE [LARGE SCALE GENOMIC DNA]</scope>
    <source>
        <strain evidence="2">CgM1</strain>
    </source>
</reference>
<comment type="caution">
    <text evidence="2">The sequence shown here is derived from an EMBL/GenBank/DDBJ whole genome shotgun (WGS) entry which is preliminary data.</text>
</comment>
<evidence type="ECO:0000313" key="2">
    <source>
        <dbReference type="EMBL" id="KAH0553766.1"/>
    </source>
</evidence>
<proteinExistence type="predicted"/>
<dbReference type="AlphaFoldDB" id="A0AAV7ILC7"/>
<accession>A0AAV7ILC7</accession>
<dbReference type="EMBL" id="JAHXZJ010001119">
    <property type="protein sequence ID" value="KAH0553766.1"/>
    <property type="molecule type" value="Genomic_DNA"/>
</dbReference>
<organism evidence="2 3">
    <name type="scientific">Cotesia glomerata</name>
    <name type="common">Lepidopteran parasitic wasp</name>
    <name type="synonym">Apanteles glomeratus</name>
    <dbReference type="NCBI Taxonomy" id="32391"/>
    <lineage>
        <taxon>Eukaryota</taxon>
        <taxon>Metazoa</taxon>
        <taxon>Ecdysozoa</taxon>
        <taxon>Arthropoda</taxon>
        <taxon>Hexapoda</taxon>
        <taxon>Insecta</taxon>
        <taxon>Pterygota</taxon>
        <taxon>Neoptera</taxon>
        <taxon>Endopterygota</taxon>
        <taxon>Hymenoptera</taxon>
        <taxon>Apocrita</taxon>
        <taxon>Ichneumonoidea</taxon>
        <taxon>Braconidae</taxon>
        <taxon>Microgastrinae</taxon>
        <taxon>Cotesia</taxon>
    </lineage>
</organism>
<protein>
    <submittedName>
        <fullName evidence="2">Uncharacterized protein</fullName>
    </submittedName>
</protein>
<feature type="region of interest" description="Disordered" evidence="1">
    <location>
        <begin position="41"/>
        <end position="87"/>
    </location>
</feature>
<evidence type="ECO:0000256" key="1">
    <source>
        <dbReference type="SAM" id="MobiDB-lite"/>
    </source>
</evidence>
<feature type="compositionally biased region" description="Basic residues" evidence="1">
    <location>
        <begin position="78"/>
        <end position="87"/>
    </location>
</feature>
<dbReference type="Proteomes" id="UP000826195">
    <property type="component" value="Unassembled WGS sequence"/>
</dbReference>
<sequence>MSKVLEWSGVSLIDRNFEDVAQIIERSSDVAELVVEHVGDMGIDSLDEPGMPPPSSKTSGNLGLQLDSETDKTPSSPTRRKLPKTPV</sequence>
<keyword evidence="3" id="KW-1185">Reference proteome</keyword>